<keyword evidence="7" id="KW-1015">Disulfide bond</keyword>
<keyword evidence="4" id="KW-0575">Peroxidase</keyword>
<dbReference type="GO" id="GO:0005737">
    <property type="term" value="C:cytoplasm"/>
    <property type="evidence" value="ECO:0007669"/>
    <property type="project" value="TreeGrafter"/>
</dbReference>
<evidence type="ECO:0000256" key="12">
    <source>
        <dbReference type="ARBA" id="ARBA00049091"/>
    </source>
</evidence>
<dbReference type="RefSeq" id="WP_091967597.1">
    <property type="nucleotide sequence ID" value="NZ_FOGZ01000003.1"/>
</dbReference>
<evidence type="ECO:0000256" key="10">
    <source>
        <dbReference type="ARBA" id="ARBA00038489"/>
    </source>
</evidence>
<dbReference type="AlphaFoldDB" id="A0A1H9QC04"/>
<comment type="similarity">
    <text evidence="10">Belongs to the peroxiredoxin family. BCP/PrxQ subfamily.</text>
</comment>
<organism evidence="14 15">
    <name type="scientific">Propionibacterium cyclohexanicum</name>
    <dbReference type="NCBI Taxonomy" id="64702"/>
    <lineage>
        <taxon>Bacteria</taxon>
        <taxon>Bacillati</taxon>
        <taxon>Actinomycetota</taxon>
        <taxon>Actinomycetes</taxon>
        <taxon>Propionibacteriales</taxon>
        <taxon>Propionibacteriaceae</taxon>
        <taxon>Propionibacterium</taxon>
    </lineage>
</organism>
<sequence length="164" mass="17985">MNQLSDGSTAPEFALPDAEGKITRLADYPCQTVIVYFYPAAMTPGCTVQAIDFSASLDDFEKAGFEIIGISPDTTEALRTFISKKKLRITLLADPQRTTIDAYGVWGTKVLYGKEIAGLIRSTFIIDVDERGRGTVREAHYNVRATGHVERLRRELGIPAAAIS</sequence>
<dbReference type="GO" id="GO:0008379">
    <property type="term" value="F:thioredoxin peroxidase activity"/>
    <property type="evidence" value="ECO:0007669"/>
    <property type="project" value="TreeGrafter"/>
</dbReference>
<evidence type="ECO:0000256" key="7">
    <source>
        <dbReference type="ARBA" id="ARBA00023157"/>
    </source>
</evidence>
<evidence type="ECO:0000259" key="13">
    <source>
        <dbReference type="PROSITE" id="PS51352"/>
    </source>
</evidence>
<dbReference type="FunFam" id="3.40.30.10:FF:000007">
    <property type="entry name" value="Thioredoxin-dependent thiol peroxidase"/>
    <property type="match status" value="1"/>
</dbReference>
<dbReference type="STRING" id="64702.SAMN05443377_10313"/>
<evidence type="ECO:0000256" key="8">
    <source>
        <dbReference type="ARBA" id="ARBA00023284"/>
    </source>
</evidence>
<evidence type="ECO:0000256" key="6">
    <source>
        <dbReference type="ARBA" id="ARBA00023002"/>
    </source>
</evidence>
<dbReference type="GO" id="GO:0045454">
    <property type="term" value="P:cell redox homeostasis"/>
    <property type="evidence" value="ECO:0007669"/>
    <property type="project" value="TreeGrafter"/>
</dbReference>
<keyword evidence="6" id="KW-0560">Oxidoreductase</keyword>
<dbReference type="InterPro" id="IPR036249">
    <property type="entry name" value="Thioredoxin-like_sf"/>
</dbReference>
<dbReference type="EC" id="1.11.1.24" evidence="3"/>
<proteinExistence type="inferred from homology"/>
<dbReference type="PROSITE" id="PS51352">
    <property type="entry name" value="THIOREDOXIN_2"/>
    <property type="match status" value="1"/>
</dbReference>
<dbReference type="PANTHER" id="PTHR42801">
    <property type="entry name" value="THIOREDOXIN-DEPENDENT PEROXIDE REDUCTASE"/>
    <property type="match status" value="1"/>
</dbReference>
<dbReference type="OrthoDB" id="9812811at2"/>
<name>A0A1H9QC04_9ACTN</name>
<comment type="subunit">
    <text evidence="2">Monomer.</text>
</comment>
<evidence type="ECO:0000256" key="2">
    <source>
        <dbReference type="ARBA" id="ARBA00011245"/>
    </source>
</evidence>
<evidence type="ECO:0000256" key="5">
    <source>
        <dbReference type="ARBA" id="ARBA00022862"/>
    </source>
</evidence>
<accession>A0A1H9QC04</accession>
<evidence type="ECO:0000256" key="9">
    <source>
        <dbReference type="ARBA" id="ARBA00032824"/>
    </source>
</evidence>
<dbReference type="PANTHER" id="PTHR42801:SF4">
    <property type="entry name" value="AHPC_TSA FAMILY PROTEIN"/>
    <property type="match status" value="1"/>
</dbReference>
<dbReference type="GO" id="GO:0034599">
    <property type="term" value="P:cellular response to oxidative stress"/>
    <property type="evidence" value="ECO:0007669"/>
    <property type="project" value="TreeGrafter"/>
</dbReference>
<dbReference type="InterPro" id="IPR050924">
    <property type="entry name" value="Peroxiredoxin_BCP/PrxQ"/>
</dbReference>
<dbReference type="Pfam" id="PF00578">
    <property type="entry name" value="AhpC-TSA"/>
    <property type="match status" value="1"/>
</dbReference>
<evidence type="ECO:0000313" key="15">
    <source>
        <dbReference type="Proteomes" id="UP000198815"/>
    </source>
</evidence>
<dbReference type="Gene3D" id="3.40.30.10">
    <property type="entry name" value="Glutaredoxin"/>
    <property type="match status" value="1"/>
</dbReference>
<feature type="domain" description="Thioredoxin" evidence="13">
    <location>
        <begin position="4"/>
        <end position="161"/>
    </location>
</feature>
<keyword evidence="5" id="KW-0049">Antioxidant</keyword>
<comment type="function">
    <text evidence="1">Thiol-specific peroxidase that catalyzes the reduction of hydrogen peroxide and organic hydroperoxides to water and alcohols, respectively. Plays a role in cell protection against oxidative stress by detoxifying peroxides and as sensor of hydrogen peroxide-mediated signaling events.</text>
</comment>
<dbReference type="EMBL" id="FOGZ01000003">
    <property type="protein sequence ID" value="SER57932.1"/>
    <property type="molecule type" value="Genomic_DNA"/>
</dbReference>
<comment type="catalytic activity">
    <reaction evidence="12">
        <text>a hydroperoxide + [thioredoxin]-dithiol = an alcohol + [thioredoxin]-disulfide + H2O</text>
        <dbReference type="Rhea" id="RHEA:62620"/>
        <dbReference type="Rhea" id="RHEA-COMP:10698"/>
        <dbReference type="Rhea" id="RHEA-COMP:10700"/>
        <dbReference type="ChEBI" id="CHEBI:15377"/>
        <dbReference type="ChEBI" id="CHEBI:29950"/>
        <dbReference type="ChEBI" id="CHEBI:30879"/>
        <dbReference type="ChEBI" id="CHEBI:35924"/>
        <dbReference type="ChEBI" id="CHEBI:50058"/>
        <dbReference type="EC" id="1.11.1.24"/>
    </reaction>
</comment>
<evidence type="ECO:0000256" key="11">
    <source>
        <dbReference type="ARBA" id="ARBA00041373"/>
    </source>
</evidence>
<evidence type="ECO:0000256" key="4">
    <source>
        <dbReference type="ARBA" id="ARBA00022559"/>
    </source>
</evidence>
<dbReference type="CDD" id="cd03017">
    <property type="entry name" value="PRX_BCP"/>
    <property type="match status" value="1"/>
</dbReference>
<evidence type="ECO:0000256" key="3">
    <source>
        <dbReference type="ARBA" id="ARBA00013017"/>
    </source>
</evidence>
<dbReference type="InterPro" id="IPR013766">
    <property type="entry name" value="Thioredoxin_domain"/>
</dbReference>
<dbReference type="SUPFAM" id="SSF52833">
    <property type="entry name" value="Thioredoxin-like"/>
    <property type="match status" value="1"/>
</dbReference>
<keyword evidence="15" id="KW-1185">Reference proteome</keyword>
<keyword evidence="8" id="KW-0676">Redox-active center</keyword>
<gene>
    <name evidence="14" type="ORF">SAMN05443377_10313</name>
</gene>
<dbReference type="Proteomes" id="UP000198815">
    <property type="component" value="Unassembled WGS sequence"/>
</dbReference>
<evidence type="ECO:0000313" key="14">
    <source>
        <dbReference type="EMBL" id="SER57932.1"/>
    </source>
</evidence>
<dbReference type="InterPro" id="IPR000866">
    <property type="entry name" value="AhpC/TSA"/>
</dbReference>
<reference evidence="14 15" key="1">
    <citation type="submission" date="2016-10" db="EMBL/GenBank/DDBJ databases">
        <authorList>
            <person name="de Groot N.N."/>
        </authorList>
    </citation>
    <scope>NUCLEOTIDE SEQUENCE [LARGE SCALE GENOMIC DNA]</scope>
    <source>
        <strain evidence="14 15">DSM 16859</strain>
    </source>
</reference>
<protein>
    <recommendedName>
        <fullName evidence="3">thioredoxin-dependent peroxiredoxin</fullName>
        <ecNumber evidence="3">1.11.1.24</ecNumber>
    </recommendedName>
    <alternativeName>
        <fullName evidence="11">Bacterioferritin comigratory protein</fullName>
    </alternativeName>
    <alternativeName>
        <fullName evidence="9">Thioredoxin peroxidase</fullName>
    </alternativeName>
</protein>
<evidence type="ECO:0000256" key="1">
    <source>
        <dbReference type="ARBA" id="ARBA00003330"/>
    </source>
</evidence>